<name>A0A820LEQ7_9BILA</name>
<organism evidence="2 3">
    <name type="scientific">Adineta steineri</name>
    <dbReference type="NCBI Taxonomy" id="433720"/>
    <lineage>
        <taxon>Eukaryota</taxon>
        <taxon>Metazoa</taxon>
        <taxon>Spiralia</taxon>
        <taxon>Gnathifera</taxon>
        <taxon>Rotifera</taxon>
        <taxon>Eurotatoria</taxon>
        <taxon>Bdelloidea</taxon>
        <taxon>Adinetida</taxon>
        <taxon>Adinetidae</taxon>
        <taxon>Adineta</taxon>
    </lineage>
</organism>
<dbReference type="Gene3D" id="4.10.400.10">
    <property type="entry name" value="Low-density Lipoprotein Receptor"/>
    <property type="match status" value="1"/>
</dbReference>
<keyword evidence="1" id="KW-1015">Disulfide bond</keyword>
<evidence type="ECO:0000313" key="3">
    <source>
        <dbReference type="Proteomes" id="UP000663881"/>
    </source>
</evidence>
<reference evidence="2" key="1">
    <citation type="submission" date="2021-02" db="EMBL/GenBank/DDBJ databases">
        <authorList>
            <person name="Nowell W R."/>
        </authorList>
    </citation>
    <scope>NUCLEOTIDE SEQUENCE</scope>
</reference>
<sequence length="179" mass="21136">MESHETFVYSHLCNHINHDAQLPSEDDGEHDENNCELWPCHTPYTRCDNVFQCANGIDELNCPNVNCNINEFKCQIINSTKNYYCIPQQYIYEKPVDCINHDFNNILYRNIFYSNNLTFNINQQYISWKEKICLTKNDICVNSSTNDQQLICNIVEKENIRFNNQFSIDLYYNGTSCKL</sequence>
<dbReference type="EMBL" id="CAJOAY010022195">
    <property type="protein sequence ID" value="CAF4355054.1"/>
    <property type="molecule type" value="Genomic_DNA"/>
</dbReference>
<evidence type="ECO:0000313" key="2">
    <source>
        <dbReference type="EMBL" id="CAF4355054.1"/>
    </source>
</evidence>
<evidence type="ECO:0000256" key="1">
    <source>
        <dbReference type="ARBA" id="ARBA00023157"/>
    </source>
</evidence>
<comment type="caution">
    <text evidence="2">The sequence shown here is derived from an EMBL/GenBank/DDBJ whole genome shotgun (WGS) entry which is preliminary data.</text>
</comment>
<feature type="non-terminal residue" evidence="2">
    <location>
        <position position="179"/>
    </location>
</feature>
<dbReference type="Proteomes" id="UP000663881">
    <property type="component" value="Unassembled WGS sequence"/>
</dbReference>
<gene>
    <name evidence="2" type="ORF">OKA104_LOCUS49016</name>
</gene>
<accession>A0A820LEQ7</accession>
<dbReference type="InterPro" id="IPR036055">
    <property type="entry name" value="LDL_receptor-like_sf"/>
</dbReference>
<dbReference type="AlphaFoldDB" id="A0A820LEQ7"/>
<proteinExistence type="predicted"/>
<protein>
    <submittedName>
        <fullName evidence="2">Uncharacterized protein</fullName>
    </submittedName>
</protein>